<evidence type="ECO:0000313" key="2">
    <source>
        <dbReference type="EMBL" id="VCX30744.1"/>
    </source>
</evidence>
<keyword evidence="3" id="KW-1185">Reference proteome</keyword>
<feature type="non-terminal residue" evidence="2">
    <location>
        <position position="105"/>
    </location>
</feature>
<organism evidence="2 3">
    <name type="scientific">Gulo gulo</name>
    <name type="common">Wolverine</name>
    <name type="synonym">Gluton</name>
    <dbReference type="NCBI Taxonomy" id="48420"/>
    <lineage>
        <taxon>Eukaryota</taxon>
        <taxon>Metazoa</taxon>
        <taxon>Chordata</taxon>
        <taxon>Craniata</taxon>
        <taxon>Vertebrata</taxon>
        <taxon>Euteleostomi</taxon>
        <taxon>Mammalia</taxon>
        <taxon>Eutheria</taxon>
        <taxon>Laurasiatheria</taxon>
        <taxon>Carnivora</taxon>
        <taxon>Caniformia</taxon>
        <taxon>Musteloidea</taxon>
        <taxon>Mustelidae</taxon>
        <taxon>Guloninae</taxon>
        <taxon>Gulo</taxon>
    </lineage>
</organism>
<dbReference type="EMBL" id="CYRY02039013">
    <property type="protein sequence ID" value="VCX30744.1"/>
    <property type="molecule type" value="Genomic_DNA"/>
</dbReference>
<evidence type="ECO:0000313" key="3">
    <source>
        <dbReference type="Proteomes" id="UP000269945"/>
    </source>
</evidence>
<reference evidence="2 3" key="1">
    <citation type="submission" date="2018-10" db="EMBL/GenBank/DDBJ databases">
        <authorList>
            <person name="Ekblom R."/>
            <person name="Jareborg N."/>
        </authorList>
    </citation>
    <scope>NUCLEOTIDE SEQUENCE [LARGE SCALE GENOMIC DNA]</scope>
    <source>
        <tissue evidence="2">Muscle</tissue>
    </source>
</reference>
<accession>A0A9X9Q5L5</accession>
<evidence type="ECO:0000256" key="1">
    <source>
        <dbReference type="SAM" id="MobiDB-lite"/>
    </source>
</evidence>
<proteinExistence type="predicted"/>
<feature type="compositionally biased region" description="Basic and acidic residues" evidence="1">
    <location>
        <begin position="45"/>
        <end position="55"/>
    </location>
</feature>
<protein>
    <submittedName>
        <fullName evidence="2">Uncharacterized protein</fullName>
    </submittedName>
</protein>
<feature type="region of interest" description="Disordered" evidence="1">
    <location>
        <begin position="1"/>
        <end position="55"/>
    </location>
</feature>
<sequence length="105" mass="10503">CLPGAHLPGDPCEPAAGASREGRGLPGRAPARQSQRGGPGVSSHGQDRADDTGDCDRVRAVLGAFLPRAAVGGVGPAGARGRGPLCAADVAGQPEQLHQPLDLRL</sequence>
<gene>
    <name evidence="2" type="ORF">BN2614_LOCUS3</name>
</gene>
<name>A0A9X9Q5L5_GULGU</name>
<feature type="non-terminal residue" evidence="2">
    <location>
        <position position="1"/>
    </location>
</feature>
<dbReference type="AlphaFoldDB" id="A0A9X9Q5L5"/>
<dbReference type="Proteomes" id="UP000269945">
    <property type="component" value="Unassembled WGS sequence"/>
</dbReference>
<comment type="caution">
    <text evidence="2">The sequence shown here is derived from an EMBL/GenBank/DDBJ whole genome shotgun (WGS) entry which is preliminary data.</text>
</comment>